<evidence type="ECO:0000256" key="2">
    <source>
        <dbReference type="ARBA" id="ARBA00022475"/>
    </source>
</evidence>
<dbReference type="SUPFAM" id="SSF52540">
    <property type="entry name" value="P-loop containing nucleoside triphosphate hydrolases"/>
    <property type="match status" value="1"/>
</dbReference>
<dbReference type="NCBIfam" id="NF008653">
    <property type="entry name" value="PRK11650.1"/>
    <property type="match status" value="1"/>
</dbReference>
<comment type="caution">
    <text evidence="8">The sequence shown here is derived from an EMBL/GenBank/DDBJ whole genome shotgun (WGS) entry which is preliminary data.</text>
</comment>
<dbReference type="PROSITE" id="PS50893">
    <property type="entry name" value="ABC_TRANSPORTER_2"/>
    <property type="match status" value="1"/>
</dbReference>
<dbReference type="FunFam" id="3.40.50.300:FF:000042">
    <property type="entry name" value="Maltose/maltodextrin ABC transporter, ATP-binding protein"/>
    <property type="match status" value="1"/>
</dbReference>
<dbReference type="Gene3D" id="2.40.50.140">
    <property type="entry name" value="Nucleic acid-binding proteins"/>
    <property type="match status" value="1"/>
</dbReference>
<evidence type="ECO:0000256" key="4">
    <source>
        <dbReference type="ARBA" id="ARBA00022840"/>
    </source>
</evidence>
<dbReference type="Pfam" id="PF00005">
    <property type="entry name" value="ABC_tran"/>
    <property type="match status" value="1"/>
</dbReference>
<name>A0A7V3PSV4_UNCW3</name>
<dbReference type="GO" id="GO:0055052">
    <property type="term" value="C:ATP-binding cassette (ABC) transporter complex, substrate-binding subunit-containing"/>
    <property type="evidence" value="ECO:0007669"/>
    <property type="project" value="TreeGrafter"/>
</dbReference>
<evidence type="ECO:0000256" key="1">
    <source>
        <dbReference type="ARBA" id="ARBA00022448"/>
    </source>
</evidence>
<evidence type="ECO:0000256" key="6">
    <source>
        <dbReference type="ARBA" id="ARBA00023136"/>
    </source>
</evidence>
<dbReference type="PANTHER" id="PTHR43875:SF15">
    <property type="entry name" value="TREHALOSE IMPORT ATP-BINDING PROTEIN SUGC"/>
    <property type="match status" value="1"/>
</dbReference>
<evidence type="ECO:0000313" key="8">
    <source>
        <dbReference type="EMBL" id="HGD12810.1"/>
    </source>
</evidence>
<evidence type="ECO:0000256" key="5">
    <source>
        <dbReference type="ARBA" id="ARBA00022967"/>
    </source>
</evidence>
<dbReference type="Pfam" id="PF08402">
    <property type="entry name" value="TOBE_2"/>
    <property type="match status" value="1"/>
</dbReference>
<organism evidence="8">
    <name type="scientific">candidate division WOR-3 bacterium</name>
    <dbReference type="NCBI Taxonomy" id="2052148"/>
    <lineage>
        <taxon>Bacteria</taxon>
        <taxon>Bacteria division WOR-3</taxon>
    </lineage>
</organism>
<sequence>MSRVLLKEVVKTFRRGVMAVDRVSLEILDQEFFVILGPSGCGKTTLLRLVAGLEAPDAGEIYIGERLVNNLEPKERDIAMVFQNYALYPHMTVFENMAFALKLRKLPREEIRHRVEEAAQILGITGLLDRKPTELSGGQRQRVAVGRAIVRNPQVFLFDEPLSNLDAKLRVGMRAELTRLHQRLRTTIIYVTHDQVEAMTLGQRIGVMKDGKLVQVADPLTLYNQPVNRFVASFIGSPPMNLFPGIIMSGPLRFVSANFTVELLPALVGQGRPEQKVVLGVRPEHIRIDDAGTVLATVEVNEQLGNEVLVYLKIGTENCIMRTAPAQSLKPGNQVRLSFDRENIHLFDQESELRLN</sequence>
<dbReference type="InterPro" id="IPR003439">
    <property type="entry name" value="ABC_transporter-like_ATP-bd"/>
</dbReference>
<dbReference type="GO" id="GO:0008643">
    <property type="term" value="P:carbohydrate transport"/>
    <property type="evidence" value="ECO:0007669"/>
    <property type="project" value="InterPro"/>
</dbReference>
<keyword evidence="3" id="KW-0547">Nucleotide-binding</keyword>
<proteinExistence type="predicted"/>
<dbReference type="InterPro" id="IPR013611">
    <property type="entry name" value="Transp-assoc_OB_typ2"/>
</dbReference>
<dbReference type="InterPro" id="IPR047641">
    <property type="entry name" value="ABC_transpr_MalK/UgpC-like"/>
</dbReference>
<dbReference type="GO" id="GO:0016887">
    <property type="term" value="F:ATP hydrolysis activity"/>
    <property type="evidence" value="ECO:0007669"/>
    <property type="project" value="InterPro"/>
</dbReference>
<gene>
    <name evidence="8" type="primary">ugpC</name>
    <name evidence="8" type="ORF">ENX16_01815</name>
</gene>
<dbReference type="PANTHER" id="PTHR43875">
    <property type="entry name" value="MALTODEXTRIN IMPORT ATP-BINDING PROTEIN MSMX"/>
    <property type="match status" value="1"/>
</dbReference>
<dbReference type="SMART" id="SM00382">
    <property type="entry name" value="AAA"/>
    <property type="match status" value="1"/>
</dbReference>
<evidence type="ECO:0000256" key="3">
    <source>
        <dbReference type="ARBA" id="ARBA00022741"/>
    </source>
</evidence>
<dbReference type="AlphaFoldDB" id="A0A7V3PSV4"/>
<dbReference type="PROSITE" id="PS00211">
    <property type="entry name" value="ABC_TRANSPORTER_1"/>
    <property type="match status" value="1"/>
</dbReference>
<dbReference type="CDD" id="cd03301">
    <property type="entry name" value="ABC_MalK_N"/>
    <property type="match status" value="1"/>
</dbReference>
<dbReference type="GO" id="GO:0140359">
    <property type="term" value="F:ABC-type transporter activity"/>
    <property type="evidence" value="ECO:0007669"/>
    <property type="project" value="InterPro"/>
</dbReference>
<dbReference type="EMBL" id="DTMZ01000038">
    <property type="protein sequence ID" value="HGD12810.1"/>
    <property type="molecule type" value="Genomic_DNA"/>
</dbReference>
<keyword evidence="6" id="KW-0472">Membrane</keyword>
<dbReference type="InterPro" id="IPR008995">
    <property type="entry name" value="Mo/tungstate-bd_C_term_dom"/>
</dbReference>
<dbReference type="GO" id="GO:0005524">
    <property type="term" value="F:ATP binding"/>
    <property type="evidence" value="ECO:0007669"/>
    <property type="project" value="UniProtKB-KW"/>
</dbReference>
<dbReference type="SUPFAM" id="SSF50331">
    <property type="entry name" value="MOP-like"/>
    <property type="match status" value="1"/>
</dbReference>
<keyword evidence="4 8" id="KW-0067">ATP-binding</keyword>
<dbReference type="InterPro" id="IPR003593">
    <property type="entry name" value="AAA+_ATPase"/>
</dbReference>
<keyword evidence="2" id="KW-1003">Cell membrane</keyword>
<dbReference type="Gene3D" id="2.40.50.100">
    <property type="match status" value="1"/>
</dbReference>
<evidence type="ECO:0000259" key="7">
    <source>
        <dbReference type="PROSITE" id="PS50893"/>
    </source>
</evidence>
<accession>A0A7V3PSV4</accession>
<keyword evidence="5" id="KW-1278">Translocase</keyword>
<dbReference type="InterPro" id="IPR012340">
    <property type="entry name" value="NA-bd_OB-fold"/>
</dbReference>
<dbReference type="InterPro" id="IPR017871">
    <property type="entry name" value="ABC_transporter-like_CS"/>
</dbReference>
<dbReference type="InterPro" id="IPR015855">
    <property type="entry name" value="ABC_transpr_MalK-like"/>
</dbReference>
<reference evidence="8" key="1">
    <citation type="journal article" date="2020" name="mSystems">
        <title>Genome- and Community-Level Interaction Insights into Carbon Utilization and Element Cycling Functions of Hydrothermarchaeota in Hydrothermal Sediment.</title>
        <authorList>
            <person name="Zhou Z."/>
            <person name="Liu Y."/>
            <person name="Xu W."/>
            <person name="Pan J."/>
            <person name="Luo Z.H."/>
            <person name="Li M."/>
        </authorList>
    </citation>
    <scope>NUCLEOTIDE SEQUENCE [LARGE SCALE GENOMIC DNA]</scope>
    <source>
        <strain evidence="8">SpSt-914</strain>
    </source>
</reference>
<dbReference type="Gene3D" id="3.40.50.300">
    <property type="entry name" value="P-loop containing nucleotide triphosphate hydrolases"/>
    <property type="match status" value="1"/>
</dbReference>
<keyword evidence="1" id="KW-0813">Transport</keyword>
<dbReference type="InterPro" id="IPR027417">
    <property type="entry name" value="P-loop_NTPase"/>
</dbReference>
<feature type="domain" description="ABC transporter" evidence="7">
    <location>
        <begin position="4"/>
        <end position="235"/>
    </location>
</feature>
<protein>
    <submittedName>
        <fullName evidence="8">sn-glycerol-3-phosphate ABC transporter ATP-binding protein UgpC</fullName>
    </submittedName>
</protein>